<dbReference type="Pfam" id="PF00892">
    <property type="entry name" value="EamA"/>
    <property type="match status" value="2"/>
</dbReference>
<feature type="transmembrane region" description="Helical" evidence="6">
    <location>
        <begin position="124"/>
        <end position="142"/>
    </location>
</feature>
<keyword evidence="4 6" id="KW-1133">Transmembrane helix</keyword>
<feature type="transmembrane region" description="Helical" evidence="6">
    <location>
        <begin position="7"/>
        <end position="27"/>
    </location>
</feature>
<reference evidence="8 9" key="1">
    <citation type="submission" date="2015-09" db="EMBL/GenBank/DDBJ databases">
        <title>Identification and resolution of microdiversity through metagenomic sequencing of parallel consortia.</title>
        <authorList>
            <person name="Nelson W.C."/>
            <person name="Romine M.F."/>
            <person name="Lindemann S.R."/>
        </authorList>
    </citation>
    <scope>NUCLEOTIDE SEQUENCE [LARGE SCALE GENOMIC DNA]</scope>
    <source>
        <strain evidence="8">Ana</strain>
    </source>
</reference>
<evidence type="ECO:0000259" key="7">
    <source>
        <dbReference type="Pfam" id="PF00892"/>
    </source>
</evidence>
<organism evidence="8 9">
    <name type="scientific">Phormidesmis priestleyi Ana</name>
    <dbReference type="NCBI Taxonomy" id="1666911"/>
    <lineage>
        <taxon>Bacteria</taxon>
        <taxon>Bacillati</taxon>
        <taxon>Cyanobacteriota</taxon>
        <taxon>Cyanophyceae</taxon>
        <taxon>Leptolyngbyales</taxon>
        <taxon>Leptolyngbyaceae</taxon>
        <taxon>Phormidesmis</taxon>
    </lineage>
</organism>
<feature type="transmembrane region" description="Helical" evidence="6">
    <location>
        <begin position="218"/>
        <end position="241"/>
    </location>
</feature>
<dbReference type="EMBL" id="LJZR01000022">
    <property type="protein sequence ID" value="KPQ34211.1"/>
    <property type="molecule type" value="Genomic_DNA"/>
</dbReference>
<feature type="transmembrane region" description="Helical" evidence="6">
    <location>
        <begin position="278"/>
        <end position="299"/>
    </location>
</feature>
<evidence type="ECO:0000256" key="4">
    <source>
        <dbReference type="ARBA" id="ARBA00022989"/>
    </source>
</evidence>
<comment type="similarity">
    <text evidence="2">Belongs to the EamA transporter family.</text>
</comment>
<gene>
    <name evidence="8" type="ORF">HLUCCA11_15795</name>
</gene>
<comment type="subcellular location">
    <subcellularLocation>
        <location evidence="1">Membrane</location>
        <topology evidence="1">Multi-pass membrane protein</topology>
    </subcellularLocation>
</comment>
<comment type="caution">
    <text evidence="8">The sequence shown here is derived from an EMBL/GenBank/DDBJ whole genome shotgun (WGS) entry which is preliminary data.</text>
</comment>
<evidence type="ECO:0000256" key="6">
    <source>
        <dbReference type="SAM" id="Phobius"/>
    </source>
</evidence>
<dbReference type="Gene3D" id="1.10.3730.20">
    <property type="match status" value="1"/>
</dbReference>
<keyword evidence="3 6" id="KW-0812">Transmembrane</keyword>
<dbReference type="PANTHER" id="PTHR32322:SF9">
    <property type="entry name" value="AMINO-ACID METABOLITE EFFLUX PUMP-RELATED"/>
    <property type="match status" value="1"/>
</dbReference>
<dbReference type="GO" id="GO:0016020">
    <property type="term" value="C:membrane"/>
    <property type="evidence" value="ECO:0007669"/>
    <property type="project" value="UniProtKB-SubCell"/>
</dbReference>
<dbReference type="Proteomes" id="UP000050465">
    <property type="component" value="Unassembled WGS sequence"/>
</dbReference>
<dbReference type="InterPro" id="IPR037185">
    <property type="entry name" value="EmrE-like"/>
</dbReference>
<dbReference type="AlphaFoldDB" id="A0A0P7ZV57"/>
<dbReference type="InterPro" id="IPR000620">
    <property type="entry name" value="EamA_dom"/>
</dbReference>
<dbReference type="InterPro" id="IPR050638">
    <property type="entry name" value="AA-Vitamin_Transporters"/>
</dbReference>
<feature type="transmembrane region" description="Helical" evidence="6">
    <location>
        <begin position="68"/>
        <end position="90"/>
    </location>
</feature>
<sequence length="307" mass="32621">MSLRQWLWLGVLSFFWGSAFIFMEVALPTFSPLLIVTGRMGLAALVLNGALLWQEKLRLELSTLSRSLWLKCAGLSLLSNLLPFGLIVWGQQHISASLASILIAATPLFTVVLAVFLVGERLTVVRGFGVALGFAGVIVLIGPEVLRGFDLGGLGELAILGAALFYAIGGFVGSRFNTVPSQLLSTMTVTSGAVIMATFVIVLGLVDPTSPSLLVTNWRWSAGLALLCLGVFPTAIAYLIYYRLLAQAGVVNTSLVSFLVPLSTLVLGAVFLSDRLDLAAIIGMSCILSGLAILDGRALKLLKIKIN</sequence>
<evidence type="ECO:0000313" key="8">
    <source>
        <dbReference type="EMBL" id="KPQ34211.1"/>
    </source>
</evidence>
<feature type="domain" description="EamA" evidence="7">
    <location>
        <begin position="7"/>
        <end position="141"/>
    </location>
</feature>
<evidence type="ECO:0000256" key="3">
    <source>
        <dbReference type="ARBA" id="ARBA00022692"/>
    </source>
</evidence>
<evidence type="ECO:0000256" key="1">
    <source>
        <dbReference type="ARBA" id="ARBA00004141"/>
    </source>
</evidence>
<dbReference type="PANTHER" id="PTHR32322">
    <property type="entry name" value="INNER MEMBRANE TRANSPORTER"/>
    <property type="match status" value="1"/>
</dbReference>
<feature type="transmembrane region" description="Helical" evidence="6">
    <location>
        <begin position="33"/>
        <end position="53"/>
    </location>
</feature>
<name>A0A0P7ZV57_9CYAN</name>
<feature type="transmembrane region" description="Helical" evidence="6">
    <location>
        <begin position="96"/>
        <end position="117"/>
    </location>
</feature>
<feature type="domain" description="EamA" evidence="7">
    <location>
        <begin position="154"/>
        <end position="293"/>
    </location>
</feature>
<dbReference type="SUPFAM" id="SSF103481">
    <property type="entry name" value="Multidrug resistance efflux transporter EmrE"/>
    <property type="match status" value="2"/>
</dbReference>
<proteinExistence type="inferred from homology"/>
<feature type="transmembrane region" description="Helical" evidence="6">
    <location>
        <begin position="184"/>
        <end position="206"/>
    </location>
</feature>
<accession>A0A0P7ZV57</accession>
<feature type="transmembrane region" description="Helical" evidence="6">
    <location>
        <begin position="154"/>
        <end position="172"/>
    </location>
</feature>
<dbReference type="STRING" id="1666911.HLUCCA11_15795"/>
<evidence type="ECO:0000256" key="2">
    <source>
        <dbReference type="ARBA" id="ARBA00007362"/>
    </source>
</evidence>
<feature type="transmembrane region" description="Helical" evidence="6">
    <location>
        <begin position="253"/>
        <end position="272"/>
    </location>
</feature>
<evidence type="ECO:0000256" key="5">
    <source>
        <dbReference type="ARBA" id="ARBA00023136"/>
    </source>
</evidence>
<evidence type="ECO:0000313" key="9">
    <source>
        <dbReference type="Proteomes" id="UP000050465"/>
    </source>
</evidence>
<protein>
    <submittedName>
        <fullName evidence="8">Putative permease</fullName>
    </submittedName>
</protein>
<keyword evidence="5 6" id="KW-0472">Membrane</keyword>